<keyword evidence="1" id="KW-0732">Signal</keyword>
<feature type="domain" description="Phage tail collar" evidence="2">
    <location>
        <begin position="52"/>
        <end position="97"/>
    </location>
</feature>
<evidence type="ECO:0000313" key="4">
    <source>
        <dbReference type="Proteomes" id="UP000545606"/>
    </source>
</evidence>
<dbReference type="Pfam" id="PF07484">
    <property type="entry name" value="Collar"/>
    <property type="match status" value="1"/>
</dbReference>
<feature type="chain" id="PRO_5032698171" evidence="1">
    <location>
        <begin position="30"/>
        <end position="281"/>
    </location>
</feature>
<protein>
    <submittedName>
        <fullName evidence="3">Tail fiber protein</fullName>
    </submittedName>
</protein>
<dbReference type="AlphaFoldDB" id="A0A838Y7V3"/>
<sequence length="281" mass="28087">MKHAFKKSVSSIALLSGLMLTGWSQGSYACTDTPVLASICIMAVPSTYGNFNNQYVLAAGQSMNINQYTALYSLIGITYGGDGQTTFKLPDLRGKFVVGADGSTYKTGATGGKNGITLITAQLPPHVATLSSLPVTFSGVAVSTPLPALTGTAAVAAANVSGTVSNLKMNVVSNAGGSATPSGNYLGRVGLASANLYSTAAPDATLNAGAISSGTVTISIPASSAPVTTNAATLPGNWAGTATVSGNSAVIGSGAAIDNRPPYLALTYYIAATNGLYPSKD</sequence>
<evidence type="ECO:0000256" key="1">
    <source>
        <dbReference type="SAM" id="SignalP"/>
    </source>
</evidence>
<dbReference type="Gene3D" id="3.90.1340.10">
    <property type="entry name" value="Phage tail collar domain"/>
    <property type="match status" value="1"/>
</dbReference>
<dbReference type="RefSeq" id="WP_181834450.1">
    <property type="nucleotide sequence ID" value="NZ_JACERN010000005.1"/>
</dbReference>
<dbReference type="PROSITE" id="PS51257">
    <property type="entry name" value="PROKAR_LIPOPROTEIN"/>
    <property type="match status" value="1"/>
</dbReference>
<proteinExistence type="predicted"/>
<gene>
    <name evidence="3" type="ORF">H2Z84_01770</name>
</gene>
<dbReference type="Proteomes" id="UP000545606">
    <property type="component" value="Unassembled WGS sequence"/>
</dbReference>
<dbReference type="EMBL" id="JACERN010000005">
    <property type="protein sequence ID" value="MBA4707115.1"/>
    <property type="molecule type" value="Genomic_DNA"/>
</dbReference>
<keyword evidence="4" id="KW-1185">Reference proteome</keyword>
<evidence type="ECO:0000313" key="3">
    <source>
        <dbReference type="EMBL" id="MBA4707115.1"/>
    </source>
</evidence>
<evidence type="ECO:0000259" key="2">
    <source>
        <dbReference type="Pfam" id="PF07484"/>
    </source>
</evidence>
<dbReference type="InterPro" id="IPR037053">
    <property type="entry name" value="Phage_tail_collar_dom_sf"/>
</dbReference>
<feature type="signal peptide" evidence="1">
    <location>
        <begin position="1"/>
        <end position="29"/>
    </location>
</feature>
<dbReference type="InterPro" id="IPR011083">
    <property type="entry name" value="Phage_tail_collar_dom"/>
</dbReference>
<dbReference type="SUPFAM" id="SSF88874">
    <property type="entry name" value="Receptor-binding domain of short tail fibre protein gp12"/>
    <property type="match status" value="1"/>
</dbReference>
<accession>A0A838Y7V3</accession>
<name>A0A838Y7V3_9NEIS</name>
<comment type="caution">
    <text evidence="3">The sequence shown here is derived from an EMBL/GenBank/DDBJ whole genome shotgun (WGS) entry which is preliminary data.</text>
</comment>
<organism evidence="3 4">
    <name type="scientific">Aquitalea aquatica</name>
    <dbReference type="NCBI Taxonomy" id="3044273"/>
    <lineage>
        <taxon>Bacteria</taxon>
        <taxon>Pseudomonadati</taxon>
        <taxon>Pseudomonadota</taxon>
        <taxon>Betaproteobacteria</taxon>
        <taxon>Neisseriales</taxon>
        <taxon>Chromobacteriaceae</taxon>
        <taxon>Aquitalea</taxon>
    </lineage>
</organism>
<reference evidence="3 4" key="1">
    <citation type="submission" date="2020-07" db="EMBL/GenBank/DDBJ databases">
        <title>Draft genome sequence of violacein-producing bacteria and related species.</title>
        <authorList>
            <person name="Wilson H.S."/>
            <person name="De Leon M.E."/>
        </authorList>
    </citation>
    <scope>NUCLEOTIDE SEQUENCE [LARGE SCALE GENOMIC DNA]</scope>
    <source>
        <strain evidence="3 4">HSC-21Su07</strain>
    </source>
</reference>